<dbReference type="InterPro" id="IPR002524">
    <property type="entry name" value="Cation_efflux"/>
</dbReference>
<protein>
    <submittedName>
        <fullName evidence="8">Cation diffusion facilitator transporter</fullName>
    </submittedName>
</protein>
<evidence type="ECO:0000256" key="6">
    <source>
        <dbReference type="SAM" id="Phobius"/>
    </source>
</evidence>
<dbReference type="GO" id="GO:0006882">
    <property type="term" value="P:intracellular zinc ion homeostasis"/>
    <property type="evidence" value="ECO:0007669"/>
    <property type="project" value="TreeGrafter"/>
</dbReference>
<dbReference type="GO" id="GO:0008324">
    <property type="term" value="F:monoatomic cation transmembrane transporter activity"/>
    <property type="evidence" value="ECO:0007669"/>
    <property type="project" value="InterPro"/>
</dbReference>
<evidence type="ECO:0000256" key="1">
    <source>
        <dbReference type="ARBA" id="ARBA00004141"/>
    </source>
</evidence>
<dbReference type="Gene3D" id="1.20.1510.10">
    <property type="entry name" value="Cation efflux protein transmembrane domain"/>
    <property type="match status" value="1"/>
</dbReference>
<dbReference type="Pfam" id="PF01545">
    <property type="entry name" value="Cation_efflux"/>
    <property type="match status" value="1"/>
</dbReference>
<accession>A0A916SH63</accession>
<dbReference type="InterPro" id="IPR027469">
    <property type="entry name" value="Cation_efflux_TMD_sf"/>
</dbReference>
<feature type="transmembrane region" description="Helical" evidence="6">
    <location>
        <begin position="190"/>
        <end position="210"/>
    </location>
</feature>
<feature type="transmembrane region" description="Helical" evidence="6">
    <location>
        <begin position="75"/>
        <end position="98"/>
    </location>
</feature>
<evidence type="ECO:0000313" key="9">
    <source>
        <dbReference type="Proteomes" id="UP000606922"/>
    </source>
</evidence>
<dbReference type="NCBIfam" id="TIGR01297">
    <property type="entry name" value="CDF"/>
    <property type="match status" value="1"/>
</dbReference>
<dbReference type="RefSeq" id="WP_188509730.1">
    <property type="nucleotide sequence ID" value="NZ_BMGB01000001.1"/>
</dbReference>
<keyword evidence="4 6" id="KW-1133">Transmembrane helix</keyword>
<feature type="transmembrane region" description="Helical" evidence="6">
    <location>
        <begin position="166"/>
        <end position="184"/>
    </location>
</feature>
<keyword evidence="9" id="KW-1185">Reference proteome</keyword>
<proteinExistence type="predicted"/>
<keyword evidence="2" id="KW-0813">Transport</keyword>
<keyword evidence="3 6" id="KW-0812">Transmembrane</keyword>
<feature type="domain" description="Cation efflux protein transmembrane" evidence="7">
    <location>
        <begin position="8"/>
        <end position="213"/>
    </location>
</feature>
<comment type="caution">
    <text evidence="8">The sequence shown here is derived from an EMBL/GenBank/DDBJ whole genome shotgun (WGS) entry which is preliminary data.</text>
</comment>
<dbReference type="GO" id="GO:0006829">
    <property type="term" value="P:zinc ion transport"/>
    <property type="evidence" value="ECO:0007669"/>
    <property type="project" value="InterPro"/>
</dbReference>
<sequence>MANVSLTVVLAFVANLVVALGKSFAAALTGSASMTAEAAHSWADVGNEIFLLVADRRGSGRADKRHPLGYGREAYFWSTIAAFGLFTAGAVVSIWHGIQELIDPEPAADYWIAYLVLGVSAVLEGVSFAQALRQSRAGAKQRRVGTLRFVLGTSNPTLRAVFAEDAAALVGLAIAFVGILLHQVTGSPVFDAIGSILVGVLLGVVAVVLIDRNRRFLVGQGAGDELNRTVIDLLLERPAVDRVTYIHLEYVGPERVFLVAAVDLRGDDTETNVAIVLRRLERELEQNEHIEEAILTLSTPDDASL</sequence>
<dbReference type="AlphaFoldDB" id="A0A916SH63"/>
<dbReference type="InterPro" id="IPR040177">
    <property type="entry name" value="SLC30A9"/>
</dbReference>
<reference evidence="8" key="2">
    <citation type="submission" date="2020-09" db="EMBL/GenBank/DDBJ databases">
        <authorList>
            <person name="Sun Q."/>
            <person name="Zhou Y."/>
        </authorList>
    </citation>
    <scope>NUCLEOTIDE SEQUENCE</scope>
    <source>
        <strain evidence="8">CGMCC 1.12813</strain>
    </source>
</reference>
<dbReference type="PANTHER" id="PTHR13414">
    <property type="entry name" value="HUEL-CATION TRANSPORTER"/>
    <property type="match status" value="1"/>
</dbReference>
<evidence type="ECO:0000256" key="4">
    <source>
        <dbReference type="ARBA" id="ARBA00022989"/>
    </source>
</evidence>
<organism evidence="8 9">
    <name type="scientific">Conyzicola nivalis</name>
    <dbReference type="NCBI Taxonomy" id="1477021"/>
    <lineage>
        <taxon>Bacteria</taxon>
        <taxon>Bacillati</taxon>
        <taxon>Actinomycetota</taxon>
        <taxon>Actinomycetes</taxon>
        <taxon>Micrococcales</taxon>
        <taxon>Microbacteriaceae</taxon>
        <taxon>Conyzicola</taxon>
    </lineage>
</organism>
<evidence type="ECO:0000256" key="5">
    <source>
        <dbReference type="ARBA" id="ARBA00023136"/>
    </source>
</evidence>
<evidence type="ECO:0000259" key="7">
    <source>
        <dbReference type="Pfam" id="PF01545"/>
    </source>
</evidence>
<evidence type="ECO:0000313" key="8">
    <source>
        <dbReference type="EMBL" id="GGA98895.1"/>
    </source>
</evidence>
<reference evidence="8" key="1">
    <citation type="journal article" date="2014" name="Int. J. Syst. Evol. Microbiol.">
        <title>Complete genome sequence of Corynebacterium casei LMG S-19264T (=DSM 44701T), isolated from a smear-ripened cheese.</title>
        <authorList>
            <consortium name="US DOE Joint Genome Institute (JGI-PGF)"/>
            <person name="Walter F."/>
            <person name="Albersmeier A."/>
            <person name="Kalinowski J."/>
            <person name="Ruckert C."/>
        </authorList>
    </citation>
    <scope>NUCLEOTIDE SEQUENCE</scope>
    <source>
        <strain evidence="8">CGMCC 1.12813</strain>
    </source>
</reference>
<feature type="transmembrane region" description="Helical" evidence="6">
    <location>
        <begin position="110"/>
        <end position="132"/>
    </location>
</feature>
<evidence type="ECO:0000256" key="2">
    <source>
        <dbReference type="ARBA" id="ARBA00022448"/>
    </source>
</evidence>
<dbReference type="InterPro" id="IPR058533">
    <property type="entry name" value="Cation_efflux_TM"/>
</dbReference>
<dbReference type="EMBL" id="BMGB01000001">
    <property type="protein sequence ID" value="GGA98895.1"/>
    <property type="molecule type" value="Genomic_DNA"/>
</dbReference>
<dbReference type="GO" id="GO:0016020">
    <property type="term" value="C:membrane"/>
    <property type="evidence" value="ECO:0007669"/>
    <property type="project" value="UniProtKB-SubCell"/>
</dbReference>
<comment type="subcellular location">
    <subcellularLocation>
        <location evidence="1">Membrane</location>
        <topology evidence="1">Multi-pass membrane protein</topology>
    </subcellularLocation>
</comment>
<dbReference type="Proteomes" id="UP000606922">
    <property type="component" value="Unassembled WGS sequence"/>
</dbReference>
<name>A0A916SH63_9MICO</name>
<dbReference type="PANTHER" id="PTHR13414:SF9">
    <property type="entry name" value="PROTON-COUPLED ZINC ANTIPORTER SLC30A9, MITOCHONDRIAL"/>
    <property type="match status" value="1"/>
</dbReference>
<gene>
    <name evidence="8" type="ORF">GCM10010979_11760</name>
</gene>
<dbReference type="SUPFAM" id="SSF161111">
    <property type="entry name" value="Cation efflux protein transmembrane domain-like"/>
    <property type="match status" value="1"/>
</dbReference>
<evidence type="ECO:0000256" key="3">
    <source>
        <dbReference type="ARBA" id="ARBA00022692"/>
    </source>
</evidence>
<keyword evidence="5 6" id="KW-0472">Membrane</keyword>